<gene>
    <name evidence="2" type="ORF">PHYPA_007717</name>
</gene>
<dbReference type="AlphaFoldDB" id="A0A2K1KJT5"/>
<sequence length="111" mass="12072">MVGWIEVKKTSHDQNREATQDLEGGVRDGAGGEGKPQWKRKKRMPHWFCRSSSCVACCLPKLSSSAILIHCSAVLCSRIPIRPASLLSIAFSFASISLRSSVSVAVKLPCD</sequence>
<reference evidence="2 4" key="1">
    <citation type="journal article" date="2008" name="Science">
        <title>The Physcomitrella genome reveals evolutionary insights into the conquest of land by plants.</title>
        <authorList>
            <person name="Rensing S."/>
            <person name="Lang D."/>
            <person name="Zimmer A."/>
            <person name="Terry A."/>
            <person name="Salamov A."/>
            <person name="Shapiro H."/>
            <person name="Nishiyama T."/>
            <person name="Perroud P.-F."/>
            <person name="Lindquist E."/>
            <person name="Kamisugi Y."/>
            <person name="Tanahashi T."/>
            <person name="Sakakibara K."/>
            <person name="Fujita T."/>
            <person name="Oishi K."/>
            <person name="Shin-I T."/>
            <person name="Kuroki Y."/>
            <person name="Toyoda A."/>
            <person name="Suzuki Y."/>
            <person name="Hashimoto A."/>
            <person name="Yamaguchi K."/>
            <person name="Sugano A."/>
            <person name="Kohara Y."/>
            <person name="Fujiyama A."/>
            <person name="Anterola A."/>
            <person name="Aoki S."/>
            <person name="Ashton N."/>
            <person name="Barbazuk W.B."/>
            <person name="Barker E."/>
            <person name="Bennetzen J."/>
            <person name="Bezanilla M."/>
            <person name="Blankenship R."/>
            <person name="Cho S.H."/>
            <person name="Dutcher S."/>
            <person name="Estelle M."/>
            <person name="Fawcett J.A."/>
            <person name="Gundlach H."/>
            <person name="Hanada K."/>
            <person name="Heyl A."/>
            <person name="Hicks K.A."/>
            <person name="Hugh J."/>
            <person name="Lohr M."/>
            <person name="Mayer K."/>
            <person name="Melkozernov A."/>
            <person name="Murata T."/>
            <person name="Nelson D."/>
            <person name="Pils B."/>
            <person name="Prigge M."/>
            <person name="Reiss B."/>
            <person name="Renner T."/>
            <person name="Rombauts S."/>
            <person name="Rushton P."/>
            <person name="Sanderfoot A."/>
            <person name="Schween G."/>
            <person name="Shiu S.-H."/>
            <person name="Stueber K."/>
            <person name="Theodoulou F.L."/>
            <person name="Tu H."/>
            <person name="Van de Peer Y."/>
            <person name="Verrier P.J."/>
            <person name="Waters E."/>
            <person name="Wood A."/>
            <person name="Yang L."/>
            <person name="Cove D."/>
            <person name="Cuming A."/>
            <person name="Hasebe M."/>
            <person name="Lucas S."/>
            <person name="Mishler D.B."/>
            <person name="Reski R."/>
            <person name="Grigoriev I."/>
            <person name="Quatrano R.S."/>
            <person name="Boore J.L."/>
        </authorList>
    </citation>
    <scope>NUCLEOTIDE SEQUENCE [LARGE SCALE GENOMIC DNA]</scope>
    <source>
        <strain evidence="3 4">cv. Gransden 2004</strain>
    </source>
</reference>
<evidence type="ECO:0000256" key="1">
    <source>
        <dbReference type="SAM" id="MobiDB-lite"/>
    </source>
</evidence>
<dbReference type="EnsemblPlants" id="Pp3c5_15435V3.1">
    <property type="protein sequence ID" value="Pp3c5_15435V3.1"/>
    <property type="gene ID" value="Pp3c5_15435"/>
</dbReference>
<evidence type="ECO:0000313" key="4">
    <source>
        <dbReference type="Proteomes" id="UP000006727"/>
    </source>
</evidence>
<evidence type="ECO:0000313" key="3">
    <source>
        <dbReference type="EnsemblPlants" id="Pp3c5_15435V3.1"/>
    </source>
</evidence>
<evidence type="ECO:0000313" key="2">
    <source>
        <dbReference type="EMBL" id="PNR54041.1"/>
    </source>
</evidence>
<feature type="compositionally biased region" description="Basic and acidic residues" evidence="1">
    <location>
        <begin position="9"/>
        <end position="19"/>
    </location>
</feature>
<protein>
    <submittedName>
        <fullName evidence="2 3">Uncharacterized protein</fullName>
    </submittedName>
</protein>
<name>A0A2K1KJT5_PHYPA</name>
<reference evidence="3" key="3">
    <citation type="submission" date="2020-12" db="UniProtKB">
        <authorList>
            <consortium name="EnsemblPlants"/>
        </authorList>
    </citation>
    <scope>IDENTIFICATION</scope>
</reference>
<accession>A0A2K1KJT5</accession>
<dbReference type="EMBL" id="ABEU02000005">
    <property type="protein sequence ID" value="PNR54041.1"/>
    <property type="molecule type" value="Genomic_DNA"/>
</dbReference>
<feature type="region of interest" description="Disordered" evidence="1">
    <location>
        <begin position="9"/>
        <end position="40"/>
    </location>
</feature>
<reference evidence="2 4" key="2">
    <citation type="journal article" date="2018" name="Plant J.">
        <title>The Physcomitrella patens chromosome-scale assembly reveals moss genome structure and evolution.</title>
        <authorList>
            <person name="Lang D."/>
            <person name="Ullrich K.K."/>
            <person name="Murat F."/>
            <person name="Fuchs J."/>
            <person name="Jenkins J."/>
            <person name="Haas F.B."/>
            <person name="Piednoel M."/>
            <person name="Gundlach H."/>
            <person name="Van Bel M."/>
            <person name="Meyberg R."/>
            <person name="Vives C."/>
            <person name="Morata J."/>
            <person name="Symeonidi A."/>
            <person name="Hiss M."/>
            <person name="Muchero W."/>
            <person name="Kamisugi Y."/>
            <person name="Saleh O."/>
            <person name="Blanc G."/>
            <person name="Decker E.L."/>
            <person name="van Gessel N."/>
            <person name="Grimwood J."/>
            <person name="Hayes R.D."/>
            <person name="Graham S.W."/>
            <person name="Gunter L.E."/>
            <person name="McDaniel S.F."/>
            <person name="Hoernstein S.N.W."/>
            <person name="Larsson A."/>
            <person name="Li F.W."/>
            <person name="Perroud P.F."/>
            <person name="Phillips J."/>
            <person name="Ranjan P."/>
            <person name="Rokshar D.S."/>
            <person name="Rothfels C.J."/>
            <person name="Schneider L."/>
            <person name="Shu S."/>
            <person name="Stevenson D.W."/>
            <person name="Thummler F."/>
            <person name="Tillich M."/>
            <person name="Villarreal Aguilar J.C."/>
            <person name="Widiez T."/>
            <person name="Wong G.K."/>
            <person name="Wymore A."/>
            <person name="Zhang Y."/>
            <person name="Zimmer A.D."/>
            <person name="Quatrano R.S."/>
            <person name="Mayer K.F.X."/>
            <person name="Goodstein D."/>
            <person name="Casacuberta J.M."/>
            <person name="Vandepoele K."/>
            <person name="Reski R."/>
            <person name="Cuming A.C."/>
            <person name="Tuskan G.A."/>
            <person name="Maumus F."/>
            <person name="Salse J."/>
            <person name="Schmutz J."/>
            <person name="Rensing S.A."/>
        </authorList>
    </citation>
    <scope>NUCLEOTIDE SEQUENCE [LARGE SCALE GENOMIC DNA]</scope>
    <source>
        <strain evidence="3 4">cv. Gransden 2004</strain>
    </source>
</reference>
<keyword evidence="4" id="KW-1185">Reference proteome</keyword>
<proteinExistence type="predicted"/>
<dbReference type="InParanoid" id="A0A2K1KJT5"/>
<dbReference type="Proteomes" id="UP000006727">
    <property type="component" value="Chromosome 5"/>
</dbReference>
<dbReference type="Gramene" id="Pp3c5_15435V3.1">
    <property type="protein sequence ID" value="Pp3c5_15435V3.1"/>
    <property type="gene ID" value="Pp3c5_15435"/>
</dbReference>
<organism evidence="2">
    <name type="scientific">Physcomitrium patens</name>
    <name type="common">Spreading-leaved earth moss</name>
    <name type="synonym">Physcomitrella patens</name>
    <dbReference type="NCBI Taxonomy" id="3218"/>
    <lineage>
        <taxon>Eukaryota</taxon>
        <taxon>Viridiplantae</taxon>
        <taxon>Streptophyta</taxon>
        <taxon>Embryophyta</taxon>
        <taxon>Bryophyta</taxon>
        <taxon>Bryophytina</taxon>
        <taxon>Bryopsida</taxon>
        <taxon>Funariidae</taxon>
        <taxon>Funariales</taxon>
        <taxon>Funariaceae</taxon>
        <taxon>Physcomitrium</taxon>
    </lineage>
</organism>